<evidence type="ECO:0000313" key="30">
    <source>
        <dbReference type="EMBL" id="VTE41706.1"/>
    </source>
</evidence>
<reference evidence="40 41" key="4">
    <citation type="submission" date="2019-04" db="EMBL/GenBank/DDBJ databases">
        <authorList>
            <consortium name="Pathogen Informatics"/>
        </authorList>
    </citation>
    <scope>NUCLEOTIDE SEQUENCE [LARGE SCALE GENOMIC DNA]</scope>
    <source>
        <strain evidence="26">GPS_HK_21-sc-2296565</strain>
        <strain evidence="31 44">GPSC129</strain>
        <strain evidence="28 41">GPSC211</strain>
        <strain evidence="29 40">GPSC232</strain>
        <strain evidence="27 42">GPSC54</strain>
        <strain evidence="30 43">GPSC559</strain>
    </source>
</reference>
<evidence type="ECO:0000256" key="2">
    <source>
        <dbReference type="ARBA" id="ARBA00005540"/>
    </source>
</evidence>
<reference evidence="17 38" key="2">
    <citation type="submission" date="2015-03" db="EMBL/GenBank/DDBJ databases">
        <authorList>
            <person name="Murphy D."/>
        </authorList>
    </citation>
    <scope>NUCLEOTIDE SEQUENCE [LARGE SCALE GENOMIC DNA]</scope>
    <source>
        <strain evidence="17 38">SMRU1708</strain>
    </source>
</reference>
<dbReference type="PATRIC" id="fig|1313.5270.peg.1147"/>
<evidence type="ECO:0000256" key="1">
    <source>
        <dbReference type="ARBA" id="ARBA00004651"/>
    </source>
</evidence>
<evidence type="ECO:0000313" key="21">
    <source>
        <dbReference type="EMBL" id="MTV89560.1"/>
    </source>
</evidence>
<dbReference type="EMBL" id="CAASRX010000012">
    <property type="protein sequence ID" value="VNH02221.1"/>
    <property type="molecule type" value="Genomic_DNA"/>
</dbReference>
<evidence type="ECO:0000313" key="46">
    <source>
        <dbReference type="Proteomes" id="UP000318940"/>
    </source>
</evidence>
<reference evidence="23 39" key="3">
    <citation type="submission" date="2017-07" db="EMBL/GenBank/DDBJ databases">
        <title>Invasive disease caused simultaneously by more than one serotype of Streptococcus pneumoniae, South Africa.</title>
        <authorList>
            <person name="Ndlangisa K."/>
            <person name="Du Plessis M."/>
            <person name="Von Gottberg A."/>
        </authorList>
    </citation>
    <scope>NUCLEOTIDE SEQUENCE [LARGE SCALE GENOMIC DNA]</scope>
    <source>
        <strain evidence="23 39">8227-15B</strain>
    </source>
</reference>
<evidence type="ECO:0000313" key="45">
    <source>
        <dbReference type="Proteomes" id="UP000315060"/>
    </source>
</evidence>
<evidence type="ECO:0000313" key="15">
    <source>
        <dbReference type="EMBL" id="CKJ24446.1"/>
    </source>
</evidence>
<evidence type="ECO:0000313" key="28">
    <source>
        <dbReference type="EMBL" id="VNH02221.1"/>
    </source>
</evidence>
<evidence type="ECO:0000313" key="40">
    <source>
        <dbReference type="Proteomes" id="UP000304540"/>
    </source>
</evidence>
<dbReference type="RefSeq" id="WP_000185835.1">
    <property type="nucleotide sequence ID" value="NZ_AP017971.1"/>
</dbReference>
<feature type="transmembrane region" description="Helical" evidence="9">
    <location>
        <begin position="151"/>
        <end position="178"/>
    </location>
</feature>
<dbReference type="EMBL" id="CKLF01000031">
    <property type="protein sequence ID" value="CIV40531.1"/>
    <property type="molecule type" value="Genomic_DNA"/>
</dbReference>
<name>A0A062WL05_STREE</name>
<evidence type="ECO:0000313" key="24">
    <source>
        <dbReference type="EMBL" id="TVW26447.1"/>
    </source>
</evidence>
<dbReference type="EMBL" id="CRVC01000016">
    <property type="protein sequence ID" value="COR67417.1"/>
    <property type="molecule type" value="Genomic_DNA"/>
</dbReference>
<evidence type="ECO:0000313" key="10">
    <source>
        <dbReference type="EMBL" id="CEX64709.1"/>
    </source>
</evidence>
<dbReference type="PANTHER" id="PTHR38438">
    <property type="entry name" value="RIBOFLAVIN TRANSPORTER RIBU"/>
    <property type="match status" value="1"/>
</dbReference>
<keyword evidence="7 8" id="KW-0472">Membrane</keyword>
<evidence type="ECO:0000313" key="37">
    <source>
        <dbReference type="Proteomes" id="UP000045541"/>
    </source>
</evidence>
<dbReference type="EMBL" id="WNHX01000019">
    <property type="protein sequence ID" value="MTV86965.1"/>
    <property type="molecule type" value="Genomic_DNA"/>
</dbReference>
<evidence type="ECO:0000313" key="18">
    <source>
        <dbReference type="EMBL" id="MDS8039208.1"/>
    </source>
</evidence>
<dbReference type="Proteomes" id="UP000214939">
    <property type="component" value="Unassembled WGS sequence"/>
</dbReference>
<dbReference type="EMBL" id="CKTV01000020">
    <property type="protein sequence ID" value="CJA45876.1"/>
    <property type="molecule type" value="Genomic_DNA"/>
</dbReference>
<evidence type="ECO:0000256" key="6">
    <source>
        <dbReference type="ARBA" id="ARBA00022989"/>
    </source>
</evidence>
<evidence type="ECO:0000313" key="36">
    <source>
        <dbReference type="Proteomes" id="UP000043005"/>
    </source>
</evidence>
<evidence type="ECO:0000313" key="11">
    <source>
        <dbReference type="EMBL" id="CIS42757.1"/>
    </source>
</evidence>
<evidence type="ECO:0000313" key="42">
    <source>
        <dbReference type="Proteomes" id="UP000310822"/>
    </source>
</evidence>
<evidence type="ECO:0000313" key="39">
    <source>
        <dbReference type="Proteomes" id="UP000214939"/>
    </source>
</evidence>
<organism evidence="20 48">
    <name type="scientific">Streptococcus pneumoniae</name>
    <dbReference type="NCBI Taxonomy" id="1313"/>
    <lineage>
        <taxon>Bacteria</taxon>
        <taxon>Bacillati</taxon>
        <taxon>Bacillota</taxon>
        <taxon>Bacilli</taxon>
        <taxon>Lactobacillales</taxon>
        <taxon>Streptococcaceae</taxon>
        <taxon>Streptococcus</taxon>
    </lineage>
</organism>
<dbReference type="EMBL" id="NNBW01000153">
    <property type="protein sequence ID" value="OYL26259.1"/>
    <property type="molecule type" value="Genomic_DNA"/>
</dbReference>
<evidence type="ECO:0000256" key="8">
    <source>
        <dbReference type="PIRNR" id="PIRNR037778"/>
    </source>
</evidence>
<dbReference type="EMBL" id="WNIA01000023">
    <property type="protein sequence ID" value="MTV98583.1"/>
    <property type="molecule type" value="Genomic_DNA"/>
</dbReference>
<evidence type="ECO:0000313" key="20">
    <source>
        <dbReference type="EMBL" id="MTV86965.1"/>
    </source>
</evidence>
<dbReference type="Proteomes" id="UP000040910">
    <property type="component" value="Unassembled WGS sequence"/>
</dbReference>
<dbReference type="Proteomes" id="UP000310997">
    <property type="component" value="Unassembled WGS sequence"/>
</dbReference>
<dbReference type="InterPro" id="IPR025720">
    <property type="entry name" value="RibU"/>
</dbReference>
<feature type="transmembrane region" description="Helical" evidence="9">
    <location>
        <begin position="40"/>
        <end position="65"/>
    </location>
</feature>
<dbReference type="Proteomes" id="UP000042745">
    <property type="component" value="Unassembled WGS sequence"/>
</dbReference>
<dbReference type="GO" id="GO:0032217">
    <property type="term" value="F:riboflavin transmembrane transporter activity"/>
    <property type="evidence" value="ECO:0007669"/>
    <property type="project" value="UniProtKB-UniRule"/>
</dbReference>
<dbReference type="OMA" id="FANFMIG"/>
<evidence type="ECO:0000256" key="7">
    <source>
        <dbReference type="ARBA" id="ARBA00023136"/>
    </source>
</evidence>
<dbReference type="Proteomes" id="UP000048507">
    <property type="component" value="Unassembled WGS sequence"/>
</dbReference>
<dbReference type="Proteomes" id="UP000042967">
    <property type="component" value="Unassembled WGS sequence"/>
</dbReference>
<dbReference type="Proteomes" id="UP000310818">
    <property type="component" value="Unassembled WGS sequence"/>
</dbReference>
<evidence type="ECO:0000313" key="12">
    <source>
        <dbReference type="EMBL" id="CIV40531.1"/>
    </source>
</evidence>
<reference evidence="45 46" key="5">
    <citation type="submission" date="2019-07" db="EMBL/GenBank/DDBJ databases">
        <authorList>
            <person name="Mohale T."/>
        </authorList>
    </citation>
    <scope>NUCLEOTIDE SEQUENCE [LARGE SCALE GENOMIC DNA]</scope>
    <source>
        <strain evidence="24 46">NTPn 189</strain>
        <strain evidence="25 45">NTPn 59</strain>
    </source>
</reference>
<evidence type="ECO:0000313" key="25">
    <source>
        <dbReference type="EMBL" id="TVX71266.1"/>
    </source>
</evidence>
<dbReference type="EMBL" id="CAASIK010000021">
    <property type="protein sequence ID" value="VNB70877.1"/>
    <property type="molecule type" value="Genomic_DNA"/>
</dbReference>
<evidence type="ECO:0000313" key="16">
    <source>
        <dbReference type="EMBL" id="COA12595.1"/>
    </source>
</evidence>
<dbReference type="PIRSF" id="PIRSF037778">
    <property type="entry name" value="UCP037778_transp_RibU"/>
    <property type="match status" value="1"/>
</dbReference>
<evidence type="ECO:0000313" key="35">
    <source>
        <dbReference type="Proteomes" id="UP000042967"/>
    </source>
</evidence>
<evidence type="ECO:0000313" key="31">
    <source>
        <dbReference type="EMBL" id="VTH31522.1"/>
    </source>
</evidence>
<evidence type="ECO:0000313" key="43">
    <source>
        <dbReference type="Proteomes" id="UP000310997"/>
    </source>
</evidence>
<evidence type="ECO:0000313" key="22">
    <source>
        <dbReference type="EMBL" id="MTV98583.1"/>
    </source>
</evidence>
<dbReference type="EMBL" id="WNHJ01000017">
    <property type="protein sequence ID" value="MTV62897.1"/>
    <property type="molecule type" value="Genomic_DNA"/>
</dbReference>
<evidence type="ECO:0000313" key="17">
    <source>
        <dbReference type="EMBL" id="COR67417.1"/>
    </source>
</evidence>
<evidence type="ECO:0000256" key="3">
    <source>
        <dbReference type="ARBA" id="ARBA00022448"/>
    </source>
</evidence>
<evidence type="ECO:0000313" key="19">
    <source>
        <dbReference type="EMBL" id="MTV62897.1"/>
    </source>
</evidence>
<evidence type="ECO:0000313" key="48">
    <source>
        <dbReference type="Proteomes" id="UP000469505"/>
    </source>
</evidence>
<reference evidence="32 33" key="1">
    <citation type="submission" date="2015-03" db="EMBL/GenBank/DDBJ databases">
        <authorList>
            <consortium name="Pathogen Informatics"/>
            <person name="Murphy D."/>
        </authorList>
    </citation>
    <scope>NUCLEOTIDE SEQUENCE [LARGE SCALE GENOMIC DNA]</scope>
    <source>
        <strain evidence="15 37">0310</strain>
        <strain evidence="16 35">SMRU1414</strain>
        <strain evidence="12">SMRU158</strain>
        <strain evidence="14 36">SMRU1873</strain>
        <strain evidence="11">SMRU328</strain>
        <strain evidence="10">SMRU51</strain>
        <strain evidence="13 33">SMRU975</strain>
        <strain evidence="32 34">type strain: N</strain>
    </source>
</reference>
<dbReference type="Proteomes" id="UP000046095">
    <property type="component" value="Unassembled WGS sequence"/>
</dbReference>
<evidence type="ECO:0000313" key="50">
    <source>
        <dbReference type="Proteomes" id="UP000476212"/>
    </source>
</evidence>
<dbReference type="Proteomes" id="UP000043005">
    <property type="component" value="Unassembled WGS sequence"/>
</dbReference>
<dbReference type="Proteomes" id="UP000304540">
    <property type="component" value="Unassembled WGS sequence"/>
</dbReference>
<feature type="transmembrane region" description="Helical" evidence="9">
    <location>
        <begin position="107"/>
        <end position="131"/>
    </location>
</feature>
<dbReference type="FunFam" id="1.10.1760.20:FF:000004">
    <property type="entry name" value="Riboflavin transporter"/>
    <property type="match status" value="1"/>
</dbReference>
<dbReference type="Proteomes" id="UP000437160">
    <property type="component" value="Unassembled WGS sequence"/>
</dbReference>
<dbReference type="Proteomes" id="UP000318940">
    <property type="component" value="Unassembled WGS sequence"/>
</dbReference>
<dbReference type="EMBL" id="CQVU01000007">
    <property type="protein sequence ID" value="COA12595.1"/>
    <property type="molecule type" value="Genomic_DNA"/>
</dbReference>
<comment type="subcellular location">
    <subcellularLocation>
        <location evidence="1">Cell membrane</location>
        <topology evidence="1">Multi-pass membrane protein</topology>
    </subcellularLocation>
</comment>
<keyword evidence="3 8" id="KW-0813">Transport</keyword>
<dbReference type="EMBL" id="CABABW010000028">
    <property type="protein sequence ID" value="VRI37928.1"/>
    <property type="molecule type" value="Genomic_DNA"/>
</dbReference>
<dbReference type="Proteomes" id="UP001184693">
    <property type="component" value="Unassembled WGS sequence"/>
</dbReference>
<evidence type="ECO:0000313" key="34">
    <source>
        <dbReference type="Proteomes" id="UP000042745"/>
    </source>
</evidence>
<dbReference type="Proteomes" id="UP000315060">
    <property type="component" value="Unassembled WGS sequence"/>
</dbReference>
<evidence type="ECO:0000256" key="9">
    <source>
        <dbReference type="SAM" id="Phobius"/>
    </source>
</evidence>
<dbReference type="EMBL" id="CKGU01000009">
    <property type="protein sequence ID" value="CIS42757.1"/>
    <property type="molecule type" value="Genomic_DNA"/>
</dbReference>
<evidence type="ECO:0000256" key="5">
    <source>
        <dbReference type="ARBA" id="ARBA00022692"/>
    </source>
</evidence>
<evidence type="ECO:0000313" key="26">
    <source>
        <dbReference type="EMBL" id="VFI31696.1"/>
    </source>
</evidence>
<comment type="similarity">
    <text evidence="2 8">Belongs to the prokaryotic riboflavin transporter (P-RFT) (TC 2.A.87) family.</text>
</comment>
<dbReference type="Gene3D" id="1.10.1760.20">
    <property type="match status" value="1"/>
</dbReference>
<feature type="transmembrane region" description="Helical" evidence="9">
    <location>
        <begin position="6"/>
        <end position="28"/>
    </location>
</feature>
<reference evidence="18" key="7">
    <citation type="submission" date="2023-06" db="EMBL/GenBank/DDBJ databases">
        <title>PCVPA Blantyre Malawi Pneumococcal carriage surveillance isolates.</title>
        <authorList>
            <person name="Obolski U."/>
            <person name="Swarthout T.D."/>
            <person name="Kalizang'Oma A."/>
            <person name="Mwalukomo T.S."/>
            <person name="Cave R."/>
            <person name="Brown C."/>
            <person name="Cornick J."/>
            <person name="Kamng'Ona A."/>
            <person name="Msefula J."/>
            <person name="French N."/>
            <person name="Hyderman R."/>
        </authorList>
    </citation>
    <scope>NUCLEOTIDE SEQUENCE</scope>
    <source>
        <strain evidence="18">BVY8TH</strain>
    </source>
</reference>
<reference evidence="47 48" key="6">
    <citation type="submission" date="2019-11" db="EMBL/GenBank/DDBJ databases">
        <title>Growth characteristics of pneumococcus vary with the chemical composition of the capsule and with environmental conditions.</title>
        <authorList>
            <person name="Tothpal A."/>
            <person name="Desobry K."/>
            <person name="Joshi S."/>
            <person name="Wyllie A.L."/>
            <person name="Weinberger D.M."/>
        </authorList>
    </citation>
    <scope>NUCLEOTIDE SEQUENCE [LARGE SCALE GENOMIC DNA]</scope>
    <source>
        <strain evidence="21">Pnumococcus15C</strain>
        <strain evidence="50">pnumococcus15C</strain>
        <strain evidence="47">pnumococcus19F</strain>
        <strain evidence="22">Pnumococcus19F</strain>
        <strain evidence="19">Pnumococcus22F</strain>
        <strain evidence="49">pnumococcus22F</strain>
        <strain evidence="48">pnumococcus35B</strain>
        <strain evidence="20">Pnumococcus35B</strain>
    </source>
</reference>
<proteinExistence type="inferred from homology"/>
<dbReference type="Pfam" id="PF12822">
    <property type="entry name" value="ECF_trnsprt"/>
    <property type="match status" value="1"/>
</dbReference>
<dbReference type="Proteomes" id="UP000476212">
    <property type="component" value="Unassembled WGS sequence"/>
</dbReference>
<dbReference type="Proteomes" id="UP000469505">
    <property type="component" value="Unassembled WGS sequence"/>
</dbReference>
<evidence type="ECO:0000256" key="4">
    <source>
        <dbReference type="ARBA" id="ARBA00022475"/>
    </source>
</evidence>
<evidence type="ECO:0000313" key="44">
    <source>
        <dbReference type="Proteomes" id="UP000314107"/>
    </source>
</evidence>
<dbReference type="EMBL" id="WNIB01000010">
    <property type="protein sequence ID" value="MTV89560.1"/>
    <property type="molecule type" value="Genomic_DNA"/>
</dbReference>
<dbReference type="Proteomes" id="UP000310822">
    <property type="component" value="Unassembled WGS sequence"/>
</dbReference>
<keyword evidence="5 9" id="KW-0812">Transmembrane</keyword>
<evidence type="ECO:0000313" key="27">
    <source>
        <dbReference type="EMBL" id="VNB70877.1"/>
    </source>
</evidence>
<evidence type="ECO:0000313" key="49">
    <source>
        <dbReference type="Proteomes" id="UP000474228"/>
    </source>
</evidence>
<dbReference type="EMBL" id="CABDLL010000016">
    <property type="protein sequence ID" value="VTE41706.1"/>
    <property type="molecule type" value="Genomic_DNA"/>
</dbReference>
<evidence type="ECO:0000313" key="13">
    <source>
        <dbReference type="EMBL" id="CIY82758.1"/>
    </source>
</evidence>
<dbReference type="EMBL" id="CFFA01000014">
    <property type="protein sequence ID" value="CEX64709.1"/>
    <property type="molecule type" value="Genomic_DNA"/>
</dbReference>
<sequence length="187" mass="20821">MTNTRRLSTIAILSAISFVLMYFDFPLLPAASFLKIEFSILPVLVGLVVMDLPAALGVLLLRSLLKLLLNSQGVNTYIGLPMNIVALGVFVIVFALIWKKERTTLRFLLGSLAGTVGLTLAMLVLNYVYAVPLYAKFANFDIGKILGLSNYLMTMVLPFNLIEGVIFSVSFWLLYVLLKPTLKHYER</sequence>
<dbReference type="Proteomes" id="UP000474228">
    <property type="component" value="Unassembled WGS sequence"/>
</dbReference>
<evidence type="ECO:0000313" key="41">
    <source>
        <dbReference type="Proteomes" id="UP000310818"/>
    </source>
</evidence>
<dbReference type="EMBL" id="CMWB01000031">
    <property type="protein sequence ID" value="CKJ24446.1"/>
    <property type="molecule type" value="Genomic_DNA"/>
</dbReference>
<evidence type="ECO:0000313" key="33">
    <source>
        <dbReference type="Proteomes" id="UP000042512"/>
    </source>
</evidence>
<dbReference type="AlphaFoldDB" id="A0A062WL05"/>
<protein>
    <recommendedName>
        <fullName evidence="8">Riboflavin transporter</fullName>
    </recommendedName>
</protein>
<dbReference type="PANTHER" id="PTHR38438:SF1">
    <property type="entry name" value="RIBOFLAVIN TRANSPORTER RIBU"/>
    <property type="match status" value="1"/>
</dbReference>
<comment type="function">
    <text evidence="8">Probably a riboflavin-binding protein that interacts with the energy-coupling factor (ECF) ABC-transporter complex.</text>
</comment>
<keyword evidence="4 8" id="KW-1003">Cell membrane</keyword>
<dbReference type="Proteomes" id="UP000290138">
    <property type="component" value="Chromosome"/>
</dbReference>
<evidence type="ECO:0000313" key="47">
    <source>
        <dbReference type="Proteomes" id="UP000437160"/>
    </source>
</evidence>
<dbReference type="EMBL" id="CABDQT010000014">
    <property type="protein sequence ID" value="VTH31522.1"/>
    <property type="molecule type" value="Genomic_DNA"/>
</dbReference>
<feature type="transmembrane region" description="Helical" evidence="9">
    <location>
        <begin position="77"/>
        <end position="98"/>
    </location>
</feature>
<dbReference type="EMBL" id="JAVPGZ010000225">
    <property type="protein sequence ID" value="MDS8039208.1"/>
    <property type="molecule type" value="Genomic_DNA"/>
</dbReference>
<keyword evidence="6 9" id="KW-1133">Transmembrane helix</keyword>
<dbReference type="EMBL" id="VMVH01000069">
    <property type="protein sequence ID" value="TVW26447.1"/>
    <property type="molecule type" value="Genomic_DNA"/>
</dbReference>
<dbReference type="InterPro" id="IPR024529">
    <property type="entry name" value="ECF_trnsprt_substrate-spec"/>
</dbReference>
<dbReference type="Proteomes" id="UP000045541">
    <property type="component" value="Unassembled WGS sequence"/>
</dbReference>
<dbReference type="EMBL" id="LR216058">
    <property type="protein sequence ID" value="VFI31696.1"/>
    <property type="molecule type" value="Genomic_DNA"/>
</dbReference>
<dbReference type="Proteomes" id="UP000314107">
    <property type="component" value="Unassembled WGS sequence"/>
</dbReference>
<evidence type="ECO:0000313" key="32">
    <source>
        <dbReference type="Proteomes" id="UP000040910"/>
    </source>
</evidence>
<accession>A0A062WL05</accession>
<dbReference type="EMBL" id="CKRE01000016">
    <property type="protein sequence ID" value="CIY82758.1"/>
    <property type="molecule type" value="Genomic_DNA"/>
</dbReference>
<evidence type="ECO:0000313" key="38">
    <source>
        <dbReference type="Proteomes" id="UP000046095"/>
    </source>
</evidence>
<evidence type="ECO:0000313" key="14">
    <source>
        <dbReference type="EMBL" id="CJA45876.1"/>
    </source>
</evidence>
<dbReference type="GeneID" id="45652074"/>
<dbReference type="GO" id="GO:0005886">
    <property type="term" value="C:plasma membrane"/>
    <property type="evidence" value="ECO:0007669"/>
    <property type="project" value="UniProtKB-SubCell"/>
</dbReference>
<gene>
    <name evidence="10" type="primary">ribU</name>
    <name evidence="23" type="ORF">A5N45_09115</name>
    <name evidence="25" type="ORF">AZJ28_03115</name>
    <name evidence="24" type="ORF">AZK02_07875</name>
    <name evidence="10" type="ORF">ERS019209_01262</name>
    <name evidence="12" type="ORF">ERS019316_01756</name>
    <name evidence="11" type="ORF">ERS019486_00840</name>
    <name evidence="13" type="ORF">ERS020485_01277</name>
    <name evidence="16" type="ORF">ERS020924_01006</name>
    <name evidence="17" type="ORF">ERS021218_01353</name>
    <name evidence="14" type="ORF">ERS021383_01338</name>
    <name evidence="15" type="ORF">ERS096071_01608</name>
    <name evidence="22" type="ORF">GM536_05700</name>
    <name evidence="19" type="ORF">GM539_05695</name>
    <name evidence="20" type="ORF">GM543_05445</name>
    <name evidence="21" type="ORF">GM544_03365</name>
    <name evidence="18" type="ORF">RLG82_09540</name>
    <name evidence="27" type="ORF">SAMEA2783718_02192</name>
    <name evidence="31" type="ORF">SAMEA3171064_01335</name>
    <name evidence="28" type="ORF">SAMEA3353485_01193</name>
    <name evidence="29" type="ORF">SAMEA3381574_02004</name>
    <name evidence="26" type="ORF">SAMEA3431391_00428</name>
    <name evidence="30" type="ORF">SAMEA4038883_01973</name>
</gene>
<dbReference type="EMBL" id="VMYC01000050">
    <property type="protein sequence ID" value="TVX71266.1"/>
    <property type="molecule type" value="Genomic_DNA"/>
</dbReference>
<evidence type="ECO:0000313" key="23">
    <source>
        <dbReference type="EMBL" id="OYL26259.1"/>
    </source>
</evidence>
<dbReference type="Proteomes" id="UP000042512">
    <property type="component" value="Unassembled WGS sequence"/>
</dbReference>
<evidence type="ECO:0000313" key="29">
    <source>
        <dbReference type="EMBL" id="VRI37928.1"/>
    </source>
</evidence>